<feature type="transmembrane region" description="Helical" evidence="17">
    <location>
        <begin position="6"/>
        <end position="26"/>
    </location>
</feature>
<feature type="domain" description="NADH:quinone oxidoreductase/Mrp antiporter transmembrane" evidence="18">
    <location>
        <begin position="106"/>
        <end position="383"/>
    </location>
</feature>
<evidence type="ECO:0000256" key="1">
    <source>
        <dbReference type="ARBA" id="ARBA00003257"/>
    </source>
</evidence>
<dbReference type="Pfam" id="PF06455">
    <property type="entry name" value="NADH5_C"/>
    <property type="match status" value="1"/>
</dbReference>
<comment type="function">
    <text evidence="1">Core subunit of the mitochondrial membrane respiratory chain NADH dehydrogenase (Complex I) that is believed to belong to the minimal assembly required for catalysis. Complex I functions in the transfer of electrons from NADH to the respiratory chain. The immediate electron acceptor for the enzyme is believed to be ubiquinone.</text>
</comment>
<evidence type="ECO:0000259" key="20">
    <source>
        <dbReference type="Pfam" id="PF06455"/>
    </source>
</evidence>
<organism evidence="21">
    <name type="scientific">Scirtothrips dorsalis</name>
    <name type="common">Chilli thrips</name>
    <dbReference type="NCBI Taxonomy" id="163899"/>
    <lineage>
        <taxon>Eukaryota</taxon>
        <taxon>Metazoa</taxon>
        <taxon>Ecdysozoa</taxon>
        <taxon>Arthropoda</taxon>
        <taxon>Hexapoda</taxon>
        <taxon>Insecta</taxon>
        <taxon>Pterygota</taxon>
        <taxon>Neoptera</taxon>
        <taxon>Paraneoptera</taxon>
        <taxon>Thysanoptera</taxon>
        <taxon>Terebrantia</taxon>
        <taxon>Thripoidea</taxon>
        <taxon>Thripidae</taxon>
        <taxon>Scirtothrips</taxon>
    </lineage>
</organism>
<dbReference type="PANTHER" id="PTHR42829">
    <property type="entry name" value="NADH-UBIQUINONE OXIDOREDUCTASE CHAIN 5"/>
    <property type="match status" value="1"/>
</dbReference>
<feature type="transmembrane region" description="Helical" evidence="17">
    <location>
        <begin position="541"/>
        <end position="560"/>
    </location>
</feature>
<evidence type="ECO:0000256" key="4">
    <source>
        <dbReference type="ARBA" id="ARBA00021096"/>
    </source>
</evidence>
<keyword evidence="5 17" id="KW-0813">Transport</keyword>
<dbReference type="InterPro" id="IPR010934">
    <property type="entry name" value="NADH_DH_su5_C"/>
</dbReference>
<dbReference type="PANTHER" id="PTHR42829:SF2">
    <property type="entry name" value="NADH-UBIQUINONE OXIDOREDUCTASE CHAIN 5"/>
    <property type="match status" value="1"/>
</dbReference>
<name>A0A089N713_SCIDO</name>
<feature type="transmembrane region" description="Helical" evidence="17">
    <location>
        <begin position="330"/>
        <end position="350"/>
    </location>
</feature>
<evidence type="ECO:0000259" key="19">
    <source>
        <dbReference type="Pfam" id="PF00662"/>
    </source>
</evidence>
<dbReference type="GO" id="GO:0042773">
    <property type="term" value="P:ATP synthesis coupled electron transport"/>
    <property type="evidence" value="ECO:0007669"/>
    <property type="project" value="InterPro"/>
</dbReference>
<accession>A0A089N713</accession>
<dbReference type="EMBL" id="KM349827">
    <property type="protein sequence ID" value="AIQ81016.1"/>
    <property type="molecule type" value="Genomic_DNA"/>
</dbReference>
<keyword evidence="15 17" id="KW-0472">Membrane</keyword>
<evidence type="ECO:0000256" key="16">
    <source>
        <dbReference type="ARBA" id="ARBA00049551"/>
    </source>
</evidence>
<proteinExistence type="inferred from homology"/>
<feature type="domain" description="NADH dehydrogenase subunit 5 C-terminal" evidence="20">
    <location>
        <begin position="386"/>
        <end position="558"/>
    </location>
</feature>
<feature type="transmembrane region" description="Helical" evidence="17">
    <location>
        <begin position="88"/>
        <end position="113"/>
    </location>
</feature>
<comment type="subcellular location">
    <subcellularLocation>
        <location evidence="2">Mitochondrion inner membrane</location>
        <topology evidence="2">Multi-pass membrane protein</topology>
    </subcellularLocation>
</comment>
<evidence type="ECO:0000256" key="11">
    <source>
        <dbReference type="ARBA" id="ARBA00022989"/>
    </source>
</evidence>
<protein>
    <recommendedName>
        <fullName evidence="4 17">NADH-ubiquinone oxidoreductase chain 5</fullName>
        <ecNumber evidence="3 17">7.1.1.2</ecNumber>
    </recommendedName>
</protein>
<evidence type="ECO:0000256" key="15">
    <source>
        <dbReference type="ARBA" id="ARBA00023136"/>
    </source>
</evidence>
<evidence type="ECO:0000256" key="3">
    <source>
        <dbReference type="ARBA" id="ARBA00012944"/>
    </source>
</evidence>
<dbReference type="Pfam" id="PF00361">
    <property type="entry name" value="Proton_antipo_M"/>
    <property type="match status" value="1"/>
</dbReference>
<dbReference type="InterPro" id="IPR003945">
    <property type="entry name" value="NU5C-like"/>
</dbReference>
<geneLocation type="mitochondrion" evidence="21"/>
<dbReference type="GO" id="GO:0003954">
    <property type="term" value="F:NADH dehydrogenase activity"/>
    <property type="evidence" value="ECO:0007669"/>
    <property type="project" value="TreeGrafter"/>
</dbReference>
<evidence type="ECO:0000256" key="8">
    <source>
        <dbReference type="ARBA" id="ARBA00022792"/>
    </source>
</evidence>
<feature type="transmembrane region" description="Helical" evidence="17">
    <location>
        <begin position="149"/>
        <end position="167"/>
    </location>
</feature>
<dbReference type="GO" id="GO:0005743">
    <property type="term" value="C:mitochondrial inner membrane"/>
    <property type="evidence" value="ECO:0007669"/>
    <property type="project" value="UniProtKB-SubCell"/>
</dbReference>
<keyword evidence="8" id="KW-0999">Mitochondrion inner membrane</keyword>
<keyword evidence="14 17" id="KW-0496">Mitochondrion</keyword>
<feature type="domain" description="NADH-Ubiquinone oxidoreductase (complex I) chain 5 N-terminal" evidence="19">
    <location>
        <begin position="37"/>
        <end position="88"/>
    </location>
</feature>
<dbReference type="AlphaFoldDB" id="A0A089N713"/>
<evidence type="ECO:0000256" key="9">
    <source>
        <dbReference type="ARBA" id="ARBA00022967"/>
    </source>
</evidence>
<comment type="catalytic activity">
    <reaction evidence="16 17">
        <text>a ubiquinone + NADH + 5 H(+)(in) = a ubiquinol + NAD(+) + 4 H(+)(out)</text>
        <dbReference type="Rhea" id="RHEA:29091"/>
        <dbReference type="Rhea" id="RHEA-COMP:9565"/>
        <dbReference type="Rhea" id="RHEA-COMP:9566"/>
        <dbReference type="ChEBI" id="CHEBI:15378"/>
        <dbReference type="ChEBI" id="CHEBI:16389"/>
        <dbReference type="ChEBI" id="CHEBI:17976"/>
        <dbReference type="ChEBI" id="CHEBI:57540"/>
        <dbReference type="ChEBI" id="CHEBI:57945"/>
        <dbReference type="EC" id="7.1.1.2"/>
    </reaction>
</comment>
<evidence type="ECO:0000256" key="6">
    <source>
        <dbReference type="ARBA" id="ARBA00022660"/>
    </source>
</evidence>
<reference evidence="21" key="1">
    <citation type="journal article" date="2015" name="BMC Genomics">
        <title>A novel mitochondrial genome architecture in thrips (Insecta: Thysanoptera): extreme size asymmetry among chromosomes and possible recent control region duplication.</title>
        <authorList>
            <person name="Dickey A.M."/>
            <person name="Kumar V."/>
            <person name="Morgan J.K."/>
            <person name="Jara-Cavieres A."/>
            <person name="Shatters R.G.Jr."/>
            <person name="McKenzie C.L."/>
            <person name="Osborne L.S."/>
        </authorList>
    </citation>
    <scope>NUCLEOTIDE SEQUENCE</scope>
</reference>
<dbReference type="Pfam" id="PF00662">
    <property type="entry name" value="Proton_antipo_N"/>
    <property type="match status" value="1"/>
</dbReference>
<comment type="similarity">
    <text evidence="17">Belongs to the complex I subunit 5 family.</text>
</comment>
<comment type="function">
    <text evidence="17">Core subunit of the mitochondrial membrane respiratory chain NADH dehydrogenase (Complex I) which catalyzes electron transfer from NADH through the respiratory chain, using ubiquinone as an electron acceptor. Essential for the catalytic activity and assembly of complex I.</text>
</comment>
<evidence type="ECO:0000256" key="2">
    <source>
        <dbReference type="ARBA" id="ARBA00004448"/>
    </source>
</evidence>
<feature type="transmembrane region" description="Helical" evidence="17">
    <location>
        <begin position="33"/>
        <end position="52"/>
    </location>
</feature>
<gene>
    <name evidence="21" type="primary">ND5</name>
</gene>
<evidence type="ECO:0000256" key="7">
    <source>
        <dbReference type="ARBA" id="ARBA00022692"/>
    </source>
</evidence>
<keyword evidence="9" id="KW-1278">Translocase</keyword>
<dbReference type="InterPro" id="IPR001750">
    <property type="entry name" value="ND/Mrp_TM"/>
</dbReference>
<evidence type="ECO:0000256" key="5">
    <source>
        <dbReference type="ARBA" id="ARBA00022448"/>
    </source>
</evidence>
<keyword evidence="7 17" id="KW-0812">Transmembrane</keyword>
<evidence type="ECO:0000256" key="12">
    <source>
        <dbReference type="ARBA" id="ARBA00023027"/>
    </source>
</evidence>
<feature type="transmembrane region" description="Helical" evidence="17">
    <location>
        <begin position="211"/>
        <end position="234"/>
    </location>
</feature>
<keyword evidence="13 17" id="KW-0830">Ubiquinone</keyword>
<keyword evidence="10" id="KW-0249">Electron transport</keyword>
<feature type="transmembrane region" description="Helical" evidence="17">
    <location>
        <begin position="240"/>
        <end position="258"/>
    </location>
</feature>
<dbReference type="PRINTS" id="PR01434">
    <property type="entry name" value="NADHDHGNASE5"/>
</dbReference>
<dbReference type="GO" id="GO:0008137">
    <property type="term" value="F:NADH dehydrogenase (ubiquinone) activity"/>
    <property type="evidence" value="ECO:0007669"/>
    <property type="project" value="UniProtKB-EC"/>
</dbReference>
<feature type="transmembrane region" description="Helical" evidence="17">
    <location>
        <begin position="416"/>
        <end position="440"/>
    </location>
</feature>
<keyword evidence="12 17" id="KW-0520">NAD</keyword>
<keyword evidence="6" id="KW-0679">Respiratory chain</keyword>
<feature type="transmembrane region" description="Helical" evidence="17">
    <location>
        <begin position="179"/>
        <end position="199"/>
    </location>
</feature>
<keyword evidence="11 17" id="KW-1133">Transmembrane helix</keyword>
<feature type="transmembrane region" description="Helical" evidence="17">
    <location>
        <begin position="58"/>
        <end position="76"/>
    </location>
</feature>
<dbReference type="EC" id="7.1.1.2" evidence="3 17"/>
<feature type="transmembrane region" description="Helical" evidence="17">
    <location>
        <begin position="370"/>
        <end position="396"/>
    </location>
</feature>
<feature type="transmembrane region" description="Helical" evidence="17">
    <location>
        <begin position="297"/>
        <end position="315"/>
    </location>
</feature>
<evidence type="ECO:0000259" key="18">
    <source>
        <dbReference type="Pfam" id="PF00361"/>
    </source>
</evidence>
<dbReference type="InterPro" id="IPR001516">
    <property type="entry name" value="Proton_antipo_N"/>
</dbReference>
<feature type="transmembrane region" description="Helical" evidence="17">
    <location>
        <begin position="452"/>
        <end position="468"/>
    </location>
</feature>
<evidence type="ECO:0000256" key="10">
    <source>
        <dbReference type="ARBA" id="ARBA00022982"/>
    </source>
</evidence>
<sequence length="561" mass="65450">MINLFFVMSPFFIFFGFFFFFVSFFLCSLKLSFFFNWIFVSSSFLVSFPLYLDYVSSLFMGMVLLISGSIIFYSEFYMSSEIYKSRFFYLMFLFVISMIFLIICPNVFCMLLGWDGLGIISYCLVIYYQNYSSFCSGMITALTNRIGDVFILASIGLFFSLGDWSYMNFVNYDLSKYLIFFFCIASMTKSAQIPFSAWLPAAMAAPTPVSSLVHSSTLVTAGVYIMIRFNYFLTENLKEYLMYISLLTMVMSGISGMFEYDLKKIIALSTLSQLGFMMSTISLGFTDLAFFHLVTHAGFKALLFMCAGMFIHMFFDNQDIRGFGLMSKDFSFSLCMFNVGNLSLCGFPFLSGFFSKDLILEMVLMKNLNFFFFFFFTFGTFLTVFYSFRLFIYLTFKNVFFFSSIQNTLQDFKIHYSMFILFIFSISLGFFGSSLLFLPYNYICIPFFLKTYILNVCLLSLSMCLILTKMSSVKINKFIFFMSNMWFLGYLKTDFLKKLFLTFCYKATKVSVGYIESFWGLSEVNKIFSFSLIFSKSLKNLFYFFFFFFFIFNFALICLVI</sequence>
<evidence type="ECO:0000256" key="17">
    <source>
        <dbReference type="RuleBase" id="RU003404"/>
    </source>
</evidence>
<evidence type="ECO:0000313" key="21">
    <source>
        <dbReference type="EMBL" id="AIQ81016.1"/>
    </source>
</evidence>
<evidence type="ECO:0000256" key="13">
    <source>
        <dbReference type="ARBA" id="ARBA00023075"/>
    </source>
</evidence>
<dbReference type="GO" id="GO:0015990">
    <property type="term" value="P:electron transport coupled proton transport"/>
    <property type="evidence" value="ECO:0007669"/>
    <property type="project" value="TreeGrafter"/>
</dbReference>
<evidence type="ECO:0000256" key="14">
    <source>
        <dbReference type="ARBA" id="ARBA00023128"/>
    </source>
</evidence>